<keyword evidence="2" id="KW-1185">Reference proteome</keyword>
<accession>A0A7T1T6Z1</accession>
<name>A0A7T1T6Z1_9ACTN</name>
<organism evidence="1 2">
    <name type="scientific">Streptomyces bathyalis</name>
    <dbReference type="NCBI Taxonomy" id="2710756"/>
    <lineage>
        <taxon>Bacteria</taxon>
        <taxon>Bacillati</taxon>
        <taxon>Actinomycetota</taxon>
        <taxon>Actinomycetes</taxon>
        <taxon>Kitasatosporales</taxon>
        <taxon>Streptomycetaceae</taxon>
        <taxon>Streptomyces</taxon>
    </lineage>
</organism>
<gene>
    <name evidence="1" type="ORF">G4Z16_15405</name>
</gene>
<evidence type="ECO:0000313" key="2">
    <source>
        <dbReference type="Proteomes" id="UP000595046"/>
    </source>
</evidence>
<evidence type="ECO:0000313" key="1">
    <source>
        <dbReference type="EMBL" id="QPP07546.1"/>
    </source>
</evidence>
<dbReference type="Proteomes" id="UP000595046">
    <property type="component" value="Chromosome"/>
</dbReference>
<dbReference type="RefSeq" id="WP_197351354.1">
    <property type="nucleotide sequence ID" value="NZ_CP048882.1"/>
</dbReference>
<dbReference type="KEGG" id="sbat:G4Z16_15405"/>
<dbReference type="AlphaFoldDB" id="A0A7T1T6Z1"/>
<dbReference type="EMBL" id="CP048882">
    <property type="protein sequence ID" value="QPP07546.1"/>
    <property type="molecule type" value="Genomic_DNA"/>
</dbReference>
<sequence>MGHEHFRTKEAVRDRCRAIRDRYRGQPQVTGENDDHFLRELLSLHPEYEFKKGSGITGFTVIRNELHGTYGFAVLRVDGTTIDFSWNVCLNPPSQLQKVLSCLRRAIKDQVIAHRDAAFMAGPVSCAITGATIAFKQEAHVDHHAPTFLEIAEGFITSHGGPDAFRIADDIPNGFSHAELADKELEAAWQEHHQAVAVLRVVTKSANLSRPREENR</sequence>
<proteinExistence type="predicted"/>
<reference evidence="2" key="1">
    <citation type="submission" date="2020-02" db="EMBL/GenBank/DDBJ databases">
        <title>Streptomyces sp. ASO4wet.</title>
        <authorList>
            <person name="Risdian C."/>
            <person name="Landwehr W."/>
            <person name="Schupp P."/>
            <person name="Wink J."/>
        </authorList>
    </citation>
    <scope>NUCLEOTIDE SEQUENCE [LARGE SCALE GENOMIC DNA]</scope>
    <source>
        <strain evidence="2">ASO4wet</strain>
    </source>
</reference>
<dbReference type="Gene3D" id="3.10.450.40">
    <property type="match status" value="1"/>
</dbReference>
<dbReference type="Pfam" id="PF11523">
    <property type="entry name" value="DUF3223"/>
    <property type="match status" value="1"/>
</dbReference>
<protein>
    <submittedName>
        <fullName evidence="1">DCL family protein</fullName>
    </submittedName>
</protein>